<evidence type="ECO:0000256" key="1">
    <source>
        <dbReference type="SAM" id="MobiDB-lite"/>
    </source>
</evidence>
<dbReference type="Proteomes" id="UP000694557">
    <property type="component" value="Unassembled WGS sequence"/>
</dbReference>
<dbReference type="InterPro" id="IPR050149">
    <property type="entry name" value="Collagen_superfamily"/>
</dbReference>
<dbReference type="InterPro" id="IPR008160">
    <property type="entry name" value="Collagen"/>
</dbReference>
<dbReference type="GO" id="GO:0031012">
    <property type="term" value="C:extracellular matrix"/>
    <property type="evidence" value="ECO:0007669"/>
    <property type="project" value="TreeGrafter"/>
</dbReference>
<protein>
    <recommendedName>
        <fullName evidence="4">Reverse transcriptase domain-containing protein</fullName>
    </recommendedName>
</protein>
<reference evidence="2" key="2">
    <citation type="submission" date="2025-09" db="UniProtKB">
        <authorList>
            <consortium name="Ensembl"/>
        </authorList>
    </citation>
    <scope>IDENTIFICATION</scope>
</reference>
<dbReference type="PANTHER" id="PTHR24023:SF1112">
    <property type="entry name" value="COL_CUTICLE_N DOMAIN-CONTAINING PROTEIN-RELATED"/>
    <property type="match status" value="1"/>
</dbReference>
<dbReference type="PANTHER" id="PTHR24023">
    <property type="entry name" value="COLLAGEN ALPHA"/>
    <property type="match status" value="1"/>
</dbReference>
<sequence length="326" mass="32408">ACNVYLSMCSLPSQALNAFGAAGSPASSCCTAPGRPGPAGAPGRPGPAGAPGRPGPAGAPGRPGPAGAPGRPGPAGAPGRPGPVGAPGRPGPAGAPGRPGPAGAPGRPGPAGAPDRQGPAGAPGRPGPAGAPGRPGPAGAPGRPGPAGAPCRPGPVGAPGRPGPVGAPGRPGHAGAPALSEPFPHHSTAAGPAGLLGTPDNPVSDRERKANICIDWEDFCCASYHNDYRPVELTSVIMKCFERLVMAHINSTIPDILDPLQFAYRSNRSIDDTISISLHTDLTHLDKRNIYVRMLLIDYSLAFNTIAPSRLVIKLRTLGLNPSLCN</sequence>
<dbReference type="GO" id="GO:0030020">
    <property type="term" value="F:extracellular matrix structural constituent conferring tensile strength"/>
    <property type="evidence" value="ECO:0007669"/>
    <property type="project" value="TreeGrafter"/>
</dbReference>
<feature type="compositionally biased region" description="Low complexity" evidence="1">
    <location>
        <begin position="167"/>
        <end position="178"/>
    </location>
</feature>
<dbReference type="GO" id="GO:0005615">
    <property type="term" value="C:extracellular space"/>
    <property type="evidence" value="ECO:0007669"/>
    <property type="project" value="TreeGrafter"/>
</dbReference>
<evidence type="ECO:0008006" key="4">
    <source>
        <dbReference type="Google" id="ProtNLM"/>
    </source>
</evidence>
<name>A0A8C7GW97_ONCKI</name>
<evidence type="ECO:0000313" key="2">
    <source>
        <dbReference type="Ensembl" id="ENSOKIP00005049706.1"/>
    </source>
</evidence>
<evidence type="ECO:0000313" key="3">
    <source>
        <dbReference type="Proteomes" id="UP000694557"/>
    </source>
</evidence>
<proteinExistence type="predicted"/>
<dbReference type="Pfam" id="PF01391">
    <property type="entry name" value="Collagen"/>
    <property type="match status" value="2"/>
</dbReference>
<dbReference type="AlphaFoldDB" id="A0A8C7GW97"/>
<dbReference type="Ensembl" id="ENSOKIT00005052443.1">
    <property type="protein sequence ID" value="ENSOKIP00005049706.1"/>
    <property type="gene ID" value="ENSOKIG00005020916.1"/>
</dbReference>
<organism evidence="2 3">
    <name type="scientific">Oncorhynchus kisutch</name>
    <name type="common">Coho salmon</name>
    <name type="synonym">Salmo kisutch</name>
    <dbReference type="NCBI Taxonomy" id="8019"/>
    <lineage>
        <taxon>Eukaryota</taxon>
        <taxon>Metazoa</taxon>
        <taxon>Chordata</taxon>
        <taxon>Craniata</taxon>
        <taxon>Vertebrata</taxon>
        <taxon>Euteleostomi</taxon>
        <taxon>Actinopterygii</taxon>
        <taxon>Neopterygii</taxon>
        <taxon>Teleostei</taxon>
        <taxon>Protacanthopterygii</taxon>
        <taxon>Salmoniformes</taxon>
        <taxon>Salmonidae</taxon>
        <taxon>Salmoninae</taxon>
        <taxon>Oncorhynchus</taxon>
    </lineage>
</organism>
<reference evidence="2" key="1">
    <citation type="submission" date="2025-08" db="UniProtKB">
        <authorList>
            <consortium name="Ensembl"/>
        </authorList>
    </citation>
    <scope>IDENTIFICATION</scope>
</reference>
<accession>A0A8C7GW97</accession>
<dbReference type="GeneTree" id="ENSGT01120000271821"/>
<feature type="region of interest" description="Disordered" evidence="1">
    <location>
        <begin position="20"/>
        <end position="203"/>
    </location>
</feature>
<feature type="compositionally biased region" description="Low complexity" evidence="1">
    <location>
        <begin position="146"/>
        <end position="159"/>
    </location>
</feature>
<dbReference type="GO" id="GO:0030198">
    <property type="term" value="P:extracellular matrix organization"/>
    <property type="evidence" value="ECO:0007669"/>
    <property type="project" value="TreeGrafter"/>
</dbReference>
<feature type="compositionally biased region" description="Low complexity" evidence="1">
    <location>
        <begin position="110"/>
        <end position="123"/>
    </location>
</feature>
<keyword evidence="3" id="KW-1185">Reference proteome</keyword>